<gene>
    <name evidence="1" type="ORF">CITCOLO1_LOCUS5111</name>
</gene>
<dbReference type="Proteomes" id="UP001642487">
    <property type="component" value="Chromosome 11"/>
</dbReference>
<accession>A0ABP0XZ04</accession>
<proteinExistence type="predicted"/>
<keyword evidence="2" id="KW-1185">Reference proteome</keyword>
<sequence>MSLVHDSDQKPFGLRIEKGFKNGDQQSDWGYIDGFVPRGPRLCCPIAEEREAVAEVAVEEEEDCFQVRITVLVLVLAEAKDTVREKATERSAEAVAVAEEAVVEVGAEQGLDPDSGLDSDQEAVPGLEEATEAEAVGAEEEGEVEVPEAEMDQAMARDTASEADMAVGAAKEAVEKEEEEAAAAEVLPGVALDLVRGTGRDTDPDAEDGKKLRHESKCWIEISS</sequence>
<organism evidence="1 2">
    <name type="scientific">Citrullus colocynthis</name>
    <name type="common">colocynth</name>
    <dbReference type="NCBI Taxonomy" id="252529"/>
    <lineage>
        <taxon>Eukaryota</taxon>
        <taxon>Viridiplantae</taxon>
        <taxon>Streptophyta</taxon>
        <taxon>Embryophyta</taxon>
        <taxon>Tracheophyta</taxon>
        <taxon>Spermatophyta</taxon>
        <taxon>Magnoliopsida</taxon>
        <taxon>eudicotyledons</taxon>
        <taxon>Gunneridae</taxon>
        <taxon>Pentapetalae</taxon>
        <taxon>rosids</taxon>
        <taxon>fabids</taxon>
        <taxon>Cucurbitales</taxon>
        <taxon>Cucurbitaceae</taxon>
        <taxon>Benincaseae</taxon>
        <taxon>Citrullus</taxon>
    </lineage>
</organism>
<evidence type="ECO:0000313" key="1">
    <source>
        <dbReference type="EMBL" id="CAK9313397.1"/>
    </source>
</evidence>
<dbReference type="EMBL" id="OZ021745">
    <property type="protein sequence ID" value="CAK9313397.1"/>
    <property type="molecule type" value="Genomic_DNA"/>
</dbReference>
<name>A0ABP0XZ04_9ROSI</name>
<reference evidence="1 2" key="1">
    <citation type="submission" date="2024-03" db="EMBL/GenBank/DDBJ databases">
        <authorList>
            <person name="Gkanogiannis A."/>
            <person name="Becerra Lopez-Lavalle L."/>
        </authorList>
    </citation>
    <scope>NUCLEOTIDE SEQUENCE [LARGE SCALE GENOMIC DNA]</scope>
</reference>
<protein>
    <submittedName>
        <fullName evidence="1">Uncharacterized protein</fullName>
    </submittedName>
</protein>
<evidence type="ECO:0000313" key="2">
    <source>
        <dbReference type="Proteomes" id="UP001642487"/>
    </source>
</evidence>